<evidence type="ECO:0000313" key="3">
    <source>
        <dbReference type="Proteomes" id="UP000032214"/>
    </source>
</evidence>
<dbReference type="STRING" id="1306947.J120_01340"/>
<accession>A0A0D2JMM6</accession>
<keyword evidence="1" id="KW-1133">Transmembrane helix</keyword>
<dbReference type="AlphaFoldDB" id="A0A0D2JMM6"/>
<name>A0A0D2JMM6_9BACT</name>
<evidence type="ECO:0000256" key="1">
    <source>
        <dbReference type="SAM" id="Phobius"/>
    </source>
</evidence>
<gene>
    <name evidence="2" type="ORF">J120_01340</name>
</gene>
<reference evidence="2 3" key="1">
    <citation type="journal article" date="2013" name="Proc. Natl. Acad. Sci. U.S.A.">
        <title>Candidate phylum TM6 genome recovered from a hospital sink biofilm provides genomic insights into this uncultivated phylum.</title>
        <authorList>
            <person name="McLean J.S."/>
            <person name="Lombardo M.J."/>
            <person name="Badger J.H."/>
            <person name="Edlund A."/>
            <person name="Novotny M."/>
            <person name="Yee-Greenbaum J."/>
            <person name="Vyahhi N."/>
            <person name="Hall A.P."/>
            <person name="Yang Y."/>
            <person name="Dupont C.L."/>
            <person name="Ziegler M.G."/>
            <person name="Chitsaz H."/>
            <person name="Allen A.E."/>
            <person name="Yooseph S."/>
            <person name="Tesler G."/>
            <person name="Pevzner P.A."/>
            <person name="Friedman R.M."/>
            <person name="Nealson K.H."/>
            <person name="Venter J.C."/>
            <person name="Lasken R.S."/>
        </authorList>
    </citation>
    <scope>NUCLEOTIDE SEQUENCE [LARGE SCALE GENOMIC DNA]</scope>
    <source>
        <strain evidence="2 3">TM6SC1</strain>
    </source>
</reference>
<feature type="transmembrane region" description="Helical" evidence="1">
    <location>
        <begin position="102"/>
        <end position="123"/>
    </location>
</feature>
<proteinExistence type="predicted"/>
<keyword evidence="3" id="KW-1185">Reference proteome</keyword>
<dbReference type="EMBL" id="ARQD01000001">
    <property type="protein sequence ID" value="KIX85588.1"/>
    <property type="molecule type" value="Genomic_DNA"/>
</dbReference>
<keyword evidence="1" id="KW-0472">Membrane</keyword>
<keyword evidence="1" id="KW-0812">Transmembrane</keyword>
<comment type="caution">
    <text evidence="2">The sequence shown here is derived from an EMBL/GenBank/DDBJ whole genome shotgun (WGS) entry which is preliminary data.</text>
</comment>
<evidence type="ECO:0000313" key="2">
    <source>
        <dbReference type="EMBL" id="KIX85588.1"/>
    </source>
</evidence>
<protein>
    <submittedName>
        <fullName evidence="2">Uncharacterized protein</fullName>
    </submittedName>
</protein>
<sequence>MKLANMWCNSLAIFSNDERKKYFLLSFLTVMRMYKNMIKSVFFIVLTSLIIILNIFSVFIDLGSLTTILMRSILISYCVVMARSSIKFKDSSYIKAMCTFEYLLIILISVFTYWSTMLTTYIFCFWFDSNKTMSSLIVTLARSLVFIVYQMPLLLISMGVWNSFWYIMNYSAYVFGNAWITQFLYILALPIAVGWYVHMYVYFVYQSTSSYTQGI</sequence>
<feature type="transmembrane region" description="Helical" evidence="1">
    <location>
        <begin position="179"/>
        <end position="203"/>
    </location>
</feature>
<feature type="transmembrane region" description="Helical" evidence="1">
    <location>
        <begin position="143"/>
        <end position="167"/>
    </location>
</feature>
<dbReference type="Proteomes" id="UP000032214">
    <property type="component" value="Unassembled WGS sequence"/>
</dbReference>
<organism evidence="2 3">
    <name type="scientific">candidate division TM6 bacterium JCVI TM6SC1</name>
    <dbReference type="NCBI Taxonomy" id="1306947"/>
    <lineage>
        <taxon>Bacteria</taxon>
        <taxon>Candidatus Babelota</taxon>
        <taxon>Vermiphilus</taxon>
    </lineage>
</organism>
<feature type="transmembrane region" description="Helical" evidence="1">
    <location>
        <begin position="41"/>
        <end position="59"/>
    </location>
</feature>